<evidence type="ECO:0000256" key="1">
    <source>
        <dbReference type="SAM" id="MobiDB-lite"/>
    </source>
</evidence>
<keyword evidence="3" id="KW-1185">Reference proteome</keyword>
<comment type="caution">
    <text evidence="2">The sequence shown here is derived from an EMBL/GenBank/DDBJ whole genome shotgun (WGS) entry which is preliminary data.</text>
</comment>
<organism evidence="2 3">
    <name type="scientific">Melipona bicolor</name>
    <dbReference type="NCBI Taxonomy" id="60889"/>
    <lineage>
        <taxon>Eukaryota</taxon>
        <taxon>Metazoa</taxon>
        <taxon>Ecdysozoa</taxon>
        <taxon>Arthropoda</taxon>
        <taxon>Hexapoda</taxon>
        <taxon>Insecta</taxon>
        <taxon>Pterygota</taxon>
        <taxon>Neoptera</taxon>
        <taxon>Endopterygota</taxon>
        <taxon>Hymenoptera</taxon>
        <taxon>Apocrita</taxon>
        <taxon>Aculeata</taxon>
        <taxon>Apoidea</taxon>
        <taxon>Anthophila</taxon>
        <taxon>Apidae</taxon>
        <taxon>Melipona</taxon>
    </lineage>
</organism>
<accession>A0AA40FEC5</accession>
<evidence type="ECO:0000313" key="2">
    <source>
        <dbReference type="EMBL" id="KAK1117469.1"/>
    </source>
</evidence>
<dbReference type="AlphaFoldDB" id="A0AA40FEC5"/>
<proteinExistence type="predicted"/>
<reference evidence="2" key="1">
    <citation type="submission" date="2021-10" db="EMBL/GenBank/DDBJ databases">
        <title>Melipona bicolor Genome sequencing and assembly.</title>
        <authorList>
            <person name="Araujo N.S."/>
            <person name="Arias M.C."/>
        </authorList>
    </citation>
    <scope>NUCLEOTIDE SEQUENCE</scope>
    <source>
        <strain evidence="2">USP_2M_L1-L4_2017</strain>
        <tissue evidence="2">Whole body</tissue>
    </source>
</reference>
<dbReference type="Proteomes" id="UP001177670">
    <property type="component" value="Unassembled WGS sequence"/>
</dbReference>
<dbReference type="EMBL" id="JAHYIQ010000051">
    <property type="protein sequence ID" value="KAK1117469.1"/>
    <property type="molecule type" value="Genomic_DNA"/>
</dbReference>
<evidence type="ECO:0000313" key="3">
    <source>
        <dbReference type="Proteomes" id="UP001177670"/>
    </source>
</evidence>
<feature type="compositionally biased region" description="Polar residues" evidence="1">
    <location>
        <begin position="1"/>
        <end position="15"/>
    </location>
</feature>
<gene>
    <name evidence="2" type="ORF">K0M31_016673</name>
</gene>
<name>A0AA40FEC5_9HYME</name>
<feature type="region of interest" description="Disordered" evidence="1">
    <location>
        <begin position="1"/>
        <end position="25"/>
    </location>
</feature>
<sequence>MMPPSIQQKLTLSESDSQKEVDKSEIHSIEGEIASGIDAMDSGAGIIVRNSQSPSAPLFSTLEPVVPSEAIDSSRRST</sequence>
<feature type="compositionally biased region" description="Basic and acidic residues" evidence="1">
    <location>
        <begin position="16"/>
        <end position="25"/>
    </location>
</feature>
<protein>
    <submittedName>
        <fullName evidence="2">Uncharacterized protein</fullName>
    </submittedName>
</protein>